<evidence type="ECO:0000256" key="8">
    <source>
        <dbReference type="RuleBase" id="RU361157"/>
    </source>
</evidence>
<evidence type="ECO:0000259" key="9">
    <source>
        <dbReference type="PROSITE" id="PS51012"/>
    </source>
</evidence>
<dbReference type="PANTHER" id="PTHR43229:SF2">
    <property type="entry name" value="NODULATION PROTEIN J"/>
    <property type="match status" value="1"/>
</dbReference>
<dbReference type="PANTHER" id="PTHR43229">
    <property type="entry name" value="NODULATION PROTEIN J"/>
    <property type="match status" value="1"/>
</dbReference>
<feature type="domain" description="ABC transmembrane type-2" evidence="9">
    <location>
        <begin position="26"/>
        <end position="253"/>
    </location>
</feature>
<dbReference type="AlphaFoldDB" id="A0A8J3VKV5"/>
<evidence type="ECO:0000256" key="7">
    <source>
        <dbReference type="ARBA" id="ARBA00023251"/>
    </source>
</evidence>
<keyword evidence="2 8" id="KW-0813">Transport</keyword>
<keyword evidence="4 8" id="KW-1133">Transmembrane helix</keyword>
<dbReference type="InterPro" id="IPR051784">
    <property type="entry name" value="Nod_factor_ABC_transporter"/>
</dbReference>
<gene>
    <name evidence="10" type="ORF">Rhe02_89360</name>
</gene>
<dbReference type="PIRSF" id="PIRSF006648">
    <property type="entry name" value="DrrB"/>
    <property type="match status" value="1"/>
</dbReference>
<evidence type="ECO:0000256" key="5">
    <source>
        <dbReference type="ARBA" id="ARBA00023065"/>
    </source>
</evidence>
<dbReference type="InterPro" id="IPR000412">
    <property type="entry name" value="ABC_2_transport"/>
</dbReference>
<feature type="transmembrane region" description="Helical" evidence="8">
    <location>
        <begin position="102"/>
        <end position="128"/>
    </location>
</feature>
<dbReference type="PRINTS" id="PR00122">
    <property type="entry name" value="VACATPASE"/>
</dbReference>
<dbReference type="Pfam" id="PF01061">
    <property type="entry name" value="ABC2_membrane"/>
    <property type="match status" value="1"/>
</dbReference>
<evidence type="ECO:0000256" key="3">
    <source>
        <dbReference type="ARBA" id="ARBA00022692"/>
    </source>
</evidence>
<evidence type="ECO:0000256" key="2">
    <source>
        <dbReference type="ARBA" id="ARBA00022448"/>
    </source>
</evidence>
<evidence type="ECO:0000256" key="4">
    <source>
        <dbReference type="ARBA" id="ARBA00022989"/>
    </source>
</evidence>
<feature type="transmembrane region" description="Helical" evidence="8">
    <location>
        <begin position="140"/>
        <end position="164"/>
    </location>
</feature>
<organism evidence="10 11">
    <name type="scientific">Rhizocola hellebori</name>
    <dbReference type="NCBI Taxonomy" id="1392758"/>
    <lineage>
        <taxon>Bacteria</taxon>
        <taxon>Bacillati</taxon>
        <taxon>Actinomycetota</taxon>
        <taxon>Actinomycetes</taxon>
        <taxon>Micromonosporales</taxon>
        <taxon>Micromonosporaceae</taxon>
        <taxon>Rhizocola</taxon>
    </lineage>
</organism>
<feature type="transmembrane region" description="Helical" evidence="8">
    <location>
        <begin position="57"/>
        <end position="81"/>
    </location>
</feature>
<comment type="caution">
    <text evidence="10">The sequence shown here is derived from an EMBL/GenBank/DDBJ whole genome shotgun (WGS) entry which is preliminary data.</text>
</comment>
<feature type="transmembrane region" description="Helical" evidence="8">
    <location>
        <begin position="231"/>
        <end position="250"/>
    </location>
</feature>
<sequence>MNPVRATRHGLTLAHRNLLRFKHTPDQLLDIILMPITFVLMFVFLFGTAVSGNWHTYLQFVIPGIAVQALMFATLGGALALNTDLRNGIYDRFRSMPIARSAPLIGHILGDAIKYLLAVMLVFGFGAILGYRTSANAPRLLTAAALLLAFAFAVCWIGTLIGIVARAAETVQALSLVLIFPLTFGSNVFVPTDKLPGWLQAWVKVNPVTQLSDAVRALLAQQPATAAATHALLWTVGIIAVFAPLAVTAYRRRT</sequence>
<comment type="similarity">
    <text evidence="8">Belongs to the ABC-2 integral membrane protein family.</text>
</comment>
<keyword evidence="5" id="KW-0406">Ion transport</keyword>
<dbReference type="InterPro" id="IPR047817">
    <property type="entry name" value="ABC2_TM_bact-type"/>
</dbReference>
<dbReference type="InterPro" id="IPR013525">
    <property type="entry name" value="ABC2_TM"/>
</dbReference>
<dbReference type="GO" id="GO:0140359">
    <property type="term" value="F:ABC-type transporter activity"/>
    <property type="evidence" value="ECO:0007669"/>
    <property type="project" value="InterPro"/>
</dbReference>
<keyword evidence="6 8" id="KW-0472">Membrane</keyword>
<dbReference type="GO" id="GO:0046677">
    <property type="term" value="P:response to antibiotic"/>
    <property type="evidence" value="ECO:0007669"/>
    <property type="project" value="UniProtKB-KW"/>
</dbReference>
<keyword evidence="11" id="KW-1185">Reference proteome</keyword>
<dbReference type="RefSeq" id="WP_203914590.1">
    <property type="nucleotide sequence ID" value="NZ_BONY01000110.1"/>
</dbReference>
<accession>A0A8J3VKV5</accession>
<evidence type="ECO:0000256" key="6">
    <source>
        <dbReference type="ARBA" id="ARBA00023136"/>
    </source>
</evidence>
<protein>
    <recommendedName>
        <fullName evidence="8">Transport permease protein</fullName>
    </recommendedName>
</protein>
<feature type="transmembrane region" description="Helical" evidence="8">
    <location>
        <begin position="28"/>
        <end position="51"/>
    </location>
</feature>
<dbReference type="GO" id="GO:0043190">
    <property type="term" value="C:ATP-binding cassette (ABC) transporter complex"/>
    <property type="evidence" value="ECO:0007669"/>
    <property type="project" value="InterPro"/>
</dbReference>
<name>A0A8J3VKV5_9ACTN</name>
<dbReference type="GO" id="GO:0046961">
    <property type="term" value="F:proton-transporting ATPase activity, rotational mechanism"/>
    <property type="evidence" value="ECO:0007669"/>
    <property type="project" value="InterPro"/>
</dbReference>
<dbReference type="EMBL" id="BONY01000110">
    <property type="protein sequence ID" value="GIH10869.1"/>
    <property type="molecule type" value="Genomic_DNA"/>
</dbReference>
<dbReference type="PROSITE" id="PS51012">
    <property type="entry name" value="ABC_TM2"/>
    <property type="match status" value="1"/>
</dbReference>
<dbReference type="InterPro" id="IPR000245">
    <property type="entry name" value="ATPase_proteolipid_csu"/>
</dbReference>
<keyword evidence="3 8" id="KW-0812">Transmembrane</keyword>
<proteinExistence type="inferred from homology"/>
<evidence type="ECO:0000313" key="10">
    <source>
        <dbReference type="EMBL" id="GIH10869.1"/>
    </source>
</evidence>
<keyword evidence="8" id="KW-1003">Cell membrane</keyword>
<keyword evidence="7" id="KW-0046">Antibiotic resistance</keyword>
<evidence type="ECO:0000313" key="11">
    <source>
        <dbReference type="Proteomes" id="UP000612899"/>
    </source>
</evidence>
<dbReference type="GO" id="GO:0033179">
    <property type="term" value="C:proton-transporting V-type ATPase, V0 domain"/>
    <property type="evidence" value="ECO:0007669"/>
    <property type="project" value="InterPro"/>
</dbReference>
<feature type="transmembrane region" description="Helical" evidence="8">
    <location>
        <begin position="171"/>
        <end position="190"/>
    </location>
</feature>
<comment type="subcellular location">
    <subcellularLocation>
        <location evidence="8">Cell membrane</location>
        <topology evidence="8">Multi-pass membrane protein</topology>
    </subcellularLocation>
    <subcellularLocation>
        <location evidence="1">Membrane</location>
        <topology evidence="1">Multi-pass membrane protein</topology>
    </subcellularLocation>
</comment>
<evidence type="ECO:0000256" key="1">
    <source>
        <dbReference type="ARBA" id="ARBA00004141"/>
    </source>
</evidence>
<dbReference type="Proteomes" id="UP000612899">
    <property type="component" value="Unassembled WGS sequence"/>
</dbReference>
<reference evidence="10" key="1">
    <citation type="submission" date="2021-01" db="EMBL/GenBank/DDBJ databases">
        <title>Whole genome shotgun sequence of Rhizocola hellebori NBRC 109834.</title>
        <authorList>
            <person name="Komaki H."/>
            <person name="Tamura T."/>
        </authorList>
    </citation>
    <scope>NUCLEOTIDE SEQUENCE</scope>
    <source>
        <strain evidence="10">NBRC 109834</strain>
    </source>
</reference>